<name>A0A1P8F9L6_9CHLR</name>
<dbReference type="STRING" id="1839801.Dform_01838"/>
<protein>
    <submittedName>
        <fullName evidence="1">Uncharacterized protein</fullName>
    </submittedName>
</protein>
<reference evidence="2" key="1">
    <citation type="submission" date="2016-11" db="EMBL/GenBank/DDBJ databases">
        <title>Dehalogenimonas formicexedens sp. nov., a chlorinated alkane respiring bacterium isolated from contaminated groundwater.</title>
        <authorList>
            <person name="Key T.A."/>
            <person name="Bowman K.S."/>
            <person name="Lee I."/>
            <person name="Chun J."/>
            <person name="Albuquerque L."/>
            <person name="da Costa M.S."/>
            <person name="Rainey F.A."/>
            <person name="Moe W.M."/>
        </authorList>
    </citation>
    <scope>NUCLEOTIDE SEQUENCE [LARGE SCALE GENOMIC DNA]</scope>
    <source>
        <strain evidence="2">NSZ-14</strain>
    </source>
</reference>
<accession>A0A1P8F9L6</accession>
<evidence type="ECO:0000313" key="2">
    <source>
        <dbReference type="Proteomes" id="UP000185934"/>
    </source>
</evidence>
<keyword evidence="2" id="KW-1185">Reference proteome</keyword>
<dbReference type="RefSeq" id="WP_076004738.1">
    <property type="nucleotide sequence ID" value="NZ_CP018258.1"/>
</dbReference>
<evidence type="ECO:0000313" key="1">
    <source>
        <dbReference type="EMBL" id="APV45157.1"/>
    </source>
</evidence>
<dbReference type="AlphaFoldDB" id="A0A1P8F9L6"/>
<organism evidence="1 2">
    <name type="scientific">Dehalogenimonas formicexedens</name>
    <dbReference type="NCBI Taxonomy" id="1839801"/>
    <lineage>
        <taxon>Bacteria</taxon>
        <taxon>Bacillati</taxon>
        <taxon>Chloroflexota</taxon>
        <taxon>Dehalococcoidia</taxon>
        <taxon>Dehalococcoidales</taxon>
        <taxon>Dehalococcoidaceae</taxon>
        <taxon>Dehalogenimonas</taxon>
    </lineage>
</organism>
<dbReference type="EMBL" id="CP018258">
    <property type="protein sequence ID" value="APV45157.1"/>
    <property type="molecule type" value="Genomic_DNA"/>
</dbReference>
<gene>
    <name evidence="1" type="ORF">Dform_01838</name>
</gene>
<dbReference type="OrthoDB" id="171086at2"/>
<dbReference type="Proteomes" id="UP000185934">
    <property type="component" value="Chromosome"/>
</dbReference>
<dbReference type="KEGG" id="dfo:Dform_01838"/>
<proteinExistence type="predicted"/>
<sequence length="160" mass="18739">MDNSNEAKLSCGDFVGEWADRWFQLGDLLFDVLRTDRSPSENQIPFSASDAATYELLREWLTSHEERFRDLWQWFYKEKLTALEPDSDYLREYWQNPFAMFYRSSTLPELLTAFNIQTSSDGWAPDENKCWDVAMVVLQLAPIVASFFKWADEEVAALLL</sequence>